<sequence>INVNSLALEEYKDTSKDKKTTSSSIPRYRSMVEIETYSL</sequence>
<feature type="non-terminal residue" evidence="1">
    <location>
        <position position="1"/>
    </location>
</feature>
<reference evidence="1 2" key="1">
    <citation type="journal article" date="2015" name="Nature">
        <title>rRNA introns, odd ribosomes, and small enigmatic genomes across a large radiation of phyla.</title>
        <authorList>
            <person name="Brown C.T."/>
            <person name="Hug L.A."/>
            <person name="Thomas B.C."/>
            <person name="Sharon I."/>
            <person name="Castelle C.J."/>
            <person name="Singh A."/>
            <person name="Wilkins M.J."/>
            <person name="Williams K.H."/>
            <person name="Banfield J.F."/>
        </authorList>
    </citation>
    <scope>NUCLEOTIDE SEQUENCE [LARGE SCALE GENOMIC DNA]</scope>
</reference>
<organism evidence="1 2">
    <name type="scientific">Candidatus Azambacteria bacterium GW2011_GWA1_44_9</name>
    <dbReference type="NCBI Taxonomy" id="1618610"/>
    <lineage>
        <taxon>Bacteria</taxon>
        <taxon>Candidatus Azamiibacteriota</taxon>
    </lineage>
</organism>
<protein>
    <submittedName>
        <fullName evidence="1">Uncharacterized protein</fullName>
    </submittedName>
</protein>
<dbReference type="Proteomes" id="UP000034595">
    <property type="component" value="Unassembled WGS sequence"/>
</dbReference>
<accession>A0A0G1NB07</accession>
<dbReference type="AlphaFoldDB" id="A0A0G1NB07"/>
<comment type="caution">
    <text evidence="1">The sequence shown here is derived from an EMBL/GenBank/DDBJ whole genome shotgun (WGS) entry which is preliminary data.</text>
</comment>
<name>A0A0G1NB07_9BACT</name>
<evidence type="ECO:0000313" key="1">
    <source>
        <dbReference type="EMBL" id="KKT81389.1"/>
    </source>
</evidence>
<evidence type="ECO:0000313" key="2">
    <source>
        <dbReference type="Proteomes" id="UP000034595"/>
    </source>
</evidence>
<proteinExistence type="predicted"/>
<gene>
    <name evidence="1" type="ORF">UW78_C0011G0020</name>
</gene>
<dbReference type="EMBL" id="LCJQ01000011">
    <property type="protein sequence ID" value="KKT81389.1"/>
    <property type="molecule type" value="Genomic_DNA"/>
</dbReference>